<evidence type="ECO:0000313" key="4">
    <source>
        <dbReference type="Proteomes" id="UP001064971"/>
    </source>
</evidence>
<dbReference type="Proteomes" id="UP001064971">
    <property type="component" value="Plasmid pDAETH-1"/>
</dbReference>
<keyword evidence="1" id="KW-0238">DNA-binding</keyword>
<keyword evidence="4" id="KW-1185">Reference proteome</keyword>
<accession>A0ABN6RMB4</accession>
<proteinExistence type="predicted"/>
<reference evidence="3" key="1">
    <citation type="submission" date="2022-07" db="EMBL/GenBank/DDBJ databases">
        <title>Complete Genome Sequence of the Radioresistant Bacterium Deinococcus aetherius ST0316, Isolated from the Air Dust collected in Lower Stratosphere above Japan.</title>
        <authorList>
            <person name="Satoh K."/>
            <person name="Hagiwara K."/>
            <person name="Katsumata K."/>
            <person name="Kubo A."/>
            <person name="Yokobori S."/>
            <person name="Yamagishi A."/>
            <person name="Oono Y."/>
            <person name="Narumi I."/>
        </authorList>
    </citation>
    <scope>NUCLEOTIDE SEQUENCE</scope>
    <source>
        <strain evidence="3">ST0316</strain>
        <plasmid evidence="3">pDAETH-1</plasmid>
    </source>
</reference>
<evidence type="ECO:0000259" key="2">
    <source>
        <dbReference type="PROSITE" id="PS51740"/>
    </source>
</evidence>
<evidence type="ECO:0000256" key="1">
    <source>
        <dbReference type="PROSITE-ProRule" id="PRU01076"/>
    </source>
</evidence>
<sequence>MATKALERRVHRATVTSKGQVTLPKALRDRLRLESGSVVEFVEEGETVTLQPARRRRRSFAEAIGTLEPPEGMTAEEYISDMRHEPGDREILQSGPGVKKITYIEDLLK</sequence>
<dbReference type="InterPro" id="IPR007159">
    <property type="entry name" value="SpoVT-AbrB_dom"/>
</dbReference>
<evidence type="ECO:0000313" key="3">
    <source>
        <dbReference type="EMBL" id="BDP43491.1"/>
    </source>
</evidence>
<organism evidence="3 4">
    <name type="scientific">Deinococcus aetherius</name>
    <dbReference type="NCBI Taxonomy" id="200252"/>
    <lineage>
        <taxon>Bacteria</taxon>
        <taxon>Thermotogati</taxon>
        <taxon>Deinococcota</taxon>
        <taxon>Deinococci</taxon>
        <taxon>Deinococcales</taxon>
        <taxon>Deinococcaceae</taxon>
        <taxon>Deinococcus</taxon>
    </lineage>
</organism>
<name>A0ABN6RMB4_9DEIO</name>
<dbReference type="Pfam" id="PF04014">
    <property type="entry name" value="MazE_antitoxin"/>
    <property type="match status" value="1"/>
</dbReference>
<dbReference type="Gene3D" id="2.10.260.10">
    <property type="match status" value="1"/>
</dbReference>
<protein>
    <recommendedName>
        <fullName evidence="2">SpoVT-AbrB domain-containing protein</fullName>
    </recommendedName>
</protein>
<feature type="domain" description="SpoVT-AbrB" evidence="2">
    <location>
        <begin position="10"/>
        <end position="55"/>
    </location>
</feature>
<geneLocation type="plasmid" evidence="3 4">
    <name>pDAETH-1</name>
</geneLocation>
<dbReference type="RefSeq" id="WP_264777969.1">
    <property type="nucleotide sequence ID" value="NZ_AP026561.1"/>
</dbReference>
<dbReference type="NCBIfam" id="TIGR01439">
    <property type="entry name" value="lp_hng_hel_AbrB"/>
    <property type="match status" value="1"/>
</dbReference>
<dbReference type="SMART" id="SM00966">
    <property type="entry name" value="SpoVT_AbrB"/>
    <property type="match status" value="1"/>
</dbReference>
<gene>
    <name evidence="3" type="ORF">DAETH_34600</name>
</gene>
<dbReference type="InterPro" id="IPR037914">
    <property type="entry name" value="SpoVT-AbrB_sf"/>
</dbReference>
<dbReference type="PROSITE" id="PS51740">
    <property type="entry name" value="SPOVT_ABRB"/>
    <property type="match status" value="1"/>
</dbReference>
<keyword evidence="3" id="KW-0614">Plasmid</keyword>
<dbReference type="EMBL" id="AP026561">
    <property type="protein sequence ID" value="BDP43491.1"/>
    <property type="molecule type" value="Genomic_DNA"/>
</dbReference>
<dbReference type="SUPFAM" id="SSF89447">
    <property type="entry name" value="AbrB/MazE/MraZ-like"/>
    <property type="match status" value="1"/>
</dbReference>